<feature type="modified residue" description="4-aspartylphosphate" evidence="11">
    <location>
        <position position="978"/>
    </location>
</feature>
<dbReference type="InterPro" id="IPR003594">
    <property type="entry name" value="HATPase_dom"/>
</dbReference>
<keyword evidence="6" id="KW-0808">Transferase</keyword>
<dbReference type="NCBIfam" id="TIGR00229">
    <property type="entry name" value="sensory_box"/>
    <property type="match status" value="2"/>
</dbReference>
<dbReference type="FunFam" id="3.30.565.10:FF:000010">
    <property type="entry name" value="Sensor histidine kinase RcsC"/>
    <property type="match status" value="1"/>
</dbReference>
<dbReference type="InterPro" id="IPR013655">
    <property type="entry name" value="PAS_fold_3"/>
</dbReference>
<dbReference type="EC" id="2.7.13.3" evidence="3"/>
<dbReference type="Pfam" id="PF00512">
    <property type="entry name" value="HisKA"/>
    <property type="match status" value="1"/>
</dbReference>
<dbReference type="SMART" id="SM00091">
    <property type="entry name" value="PAS"/>
    <property type="match status" value="2"/>
</dbReference>
<evidence type="ECO:0000256" key="10">
    <source>
        <dbReference type="ARBA" id="ARBA00074306"/>
    </source>
</evidence>
<dbReference type="InterPro" id="IPR001789">
    <property type="entry name" value="Sig_transdc_resp-reg_receiver"/>
</dbReference>
<dbReference type="Gene3D" id="1.10.287.130">
    <property type="match status" value="1"/>
</dbReference>
<dbReference type="InterPro" id="IPR000700">
    <property type="entry name" value="PAS-assoc_C"/>
</dbReference>
<dbReference type="InterPro" id="IPR011006">
    <property type="entry name" value="CheY-like_superfamily"/>
</dbReference>
<dbReference type="EMBL" id="VIRB01000139">
    <property type="protein sequence ID" value="NDO71580.1"/>
    <property type="molecule type" value="Genomic_DNA"/>
</dbReference>
<dbReference type="Pfam" id="PF08448">
    <property type="entry name" value="PAS_4"/>
    <property type="match status" value="1"/>
</dbReference>
<dbReference type="GO" id="GO:0009927">
    <property type="term" value="F:histidine phosphotransfer kinase activity"/>
    <property type="evidence" value="ECO:0007669"/>
    <property type="project" value="TreeGrafter"/>
</dbReference>
<keyword evidence="12" id="KW-0175">Coiled coil</keyword>
<gene>
    <name evidence="17" type="ORF">FMM80_24195</name>
</gene>
<evidence type="ECO:0000256" key="9">
    <source>
        <dbReference type="ARBA" id="ARBA00024867"/>
    </source>
</evidence>
<dbReference type="SUPFAM" id="SSF47384">
    <property type="entry name" value="Homodimeric domain of signal transducing histidine kinase"/>
    <property type="match status" value="1"/>
</dbReference>
<evidence type="ECO:0000259" key="13">
    <source>
        <dbReference type="PROSITE" id="PS50109"/>
    </source>
</evidence>
<dbReference type="PROSITE" id="PS50112">
    <property type="entry name" value="PAS"/>
    <property type="match status" value="1"/>
</dbReference>
<evidence type="ECO:0000256" key="2">
    <source>
        <dbReference type="ARBA" id="ARBA00006402"/>
    </source>
</evidence>
<dbReference type="Gene3D" id="3.40.50.2300">
    <property type="match status" value="2"/>
</dbReference>
<dbReference type="SMART" id="SM00387">
    <property type="entry name" value="HATPase_c"/>
    <property type="match status" value="1"/>
</dbReference>
<comment type="function">
    <text evidence="9">May play the central regulatory role in sporulation. It may be an element of the effector pathway responsible for the activation of sporulation genes in response to nutritional stress. Spo0A may act in concert with spo0H (a sigma factor) to control the expression of some genes that are critical to the sporulation process.</text>
</comment>
<dbReference type="AlphaFoldDB" id="A0A9X5CBF2"/>
<dbReference type="InterPro" id="IPR036890">
    <property type="entry name" value="HATPase_C_sf"/>
</dbReference>
<evidence type="ECO:0000256" key="12">
    <source>
        <dbReference type="SAM" id="Coils"/>
    </source>
</evidence>
<feature type="domain" description="Response regulatory" evidence="14">
    <location>
        <begin position="926"/>
        <end position="1047"/>
    </location>
</feature>
<evidence type="ECO:0000259" key="14">
    <source>
        <dbReference type="PROSITE" id="PS50110"/>
    </source>
</evidence>
<dbReference type="PROSITE" id="PS50109">
    <property type="entry name" value="HIS_KIN"/>
    <property type="match status" value="1"/>
</dbReference>
<evidence type="ECO:0000256" key="6">
    <source>
        <dbReference type="ARBA" id="ARBA00022679"/>
    </source>
</evidence>
<dbReference type="PANTHER" id="PTHR43047">
    <property type="entry name" value="TWO-COMPONENT HISTIDINE PROTEIN KINASE"/>
    <property type="match status" value="1"/>
</dbReference>
<feature type="modified residue" description="4-aspartylphosphate" evidence="11">
    <location>
        <position position="838"/>
    </location>
</feature>
<evidence type="ECO:0000256" key="1">
    <source>
        <dbReference type="ARBA" id="ARBA00000085"/>
    </source>
</evidence>
<dbReference type="PRINTS" id="PR00344">
    <property type="entry name" value="BCTRLSENSOR"/>
</dbReference>
<dbReference type="CDD" id="cd17546">
    <property type="entry name" value="REC_hyHK_CKI1_RcsC-like"/>
    <property type="match status" value="1"/>
</dbReference>
<dbReference type="InterPro" id="IPR035965">
    <property type="entry name" value="PAS-like_dom_sf"/>
</dbReference>
<dbReference type="RefSeq" id="WP_162205979.1">
    <property type="nucleotide sequence ID" value="NZ_VIRB01000139.1"/>
</dbReference>
<dbReference type="Gene3D" id="3.30.450.20">
    <property type="entry name" value="PAS domain"/>
    <property type="match status" value="2"/>
</dbReference>
<comment type="similarity">
    <text evidence="2">In the N-terminal section; belongs to the phytochrome family.</text>
</comment>
<dbReference type="InterPro" id="IPR001610">
    <property type="entry name" value="PAC"/>
</dbReference>
<sequence>MYHCNVHFYLAGHQRKVFEIIKGMSPLAHFTHVFSESIRPDPELAARADVILADLQDVDVLEAVPKLLSAKGSEAELILLADRDQILLLTDKLPEIKDIWTMPMSDEEIRFRFLRWQQTCKMSKDFWQTSHFFESTINNVPNLIWYKDKKGIHTKVNDSFCKTVNKTKEQVEGRGHAYILDVDHDDPACIESELEVMNTKKTCISEETVKSGDGTRLLTTYKSPLYDIDGSVMGTVGVAIDVTQERAYEQEIVQKNHTLETIFTTMDCGVMTHSVDGSRILSVNRAALNILGYESQNELMDEGFDMVAASVIDEDKEMLRSSIRELKKEGDSVSVEYRVRHKDGKLLHIMGNVKLLKEKGESFYQRFLLDCTAQKLQEEKKERRHMELVQALSTDYNIVCFYDLDTDLGSSLRIDEGIRHIYGDIFTEAMSYRDSMEQYIQEFVYEEDRELMRQSFSQENVKKELSEKKSYYVNYRAIRGGEIRYFQLKIVRAGVWGEGHGIVLGLRSVDEEIRNEMEKKNLLQDALLQANRASKAKSVFLSNMSHDIRTPMNAIVGFTALAITHIDRPDQVEEYLKKIMTSGNHLLSLINDVLDMSRIESGKMHLDEKPCSLPDILHGLRSIVQSDIHAKQLELYIDTVDVLDEDIYCDKLRLNQVLLNLLSNAIKYTTAGGIISMRVMEKSKVTADYASYEFHIKDTGIGMSKEFVTHIFEPFEREKNSTISGIQGTGLGMAITKNIVDMMNGSIEVRSELGVGTEFIVSFTFRLHSGARKPQNIPELKNCRALVVDDDFNTCDSVSYMLGQIGMRVEWTLSGKEAVLRTRQAVMRGDDYCVYIIDWMLPDMNGVEVTRRIRKETGGNVPVIVLTAYDWADIEEEAKEAGVTAFCSKPLFFSELRSCLYSIVNTDEEEELEQEDTKQPEFRTGRILLAEDNELNQEIAEAILGDAGFEVEIAENGQIAVDMLNKVEPGYYQLVLMDVQMPVMNGYEATREVRSLDNPEIANIPILAMTANAFEEDKQAALRCGMNGHIAKPIDIDNLFGTLRQILK</sequence>
<dbReference type="InterPro" id="IPR000014">
    <property type="entry name" value="PAS"/>
</dbReference>
<dbReference type="PANTHER" id="PTHR43047:SF72">
    <property type="entry name" value="OSMOSENSING HISTIDINE PROTEIN KINASE SLN1"/>
    <property type="match status" value="1"/>
</dbReference>
<dbReference type="InterPro" id="IPR004358">
    <property type="entry name" value="Sig_transdc_His_kin-like_C"/>
</dbReference>
<dbReference type="PROSITE" id="PS50113">
    <property type="entry name" value="PAC"/>
    <property type="match status" value="1"/>
</dbReference>
<protein>
    <recommendedName>
        <fullName evidence="10">Circadian input-output histidine kinase CikA</fullName>
        <ecNumber evidence="3">2.7.13.3</ecNumber>
    </recommendedName>
    <alternativeName>
        <fullName evidence="4">Stage 0 sporulation protein A homolog</fullName>
    </alternativeName>
</protein>
<dbReference type="SUPFAM" id="SSF55785">
    <property type="entry name" value="PYP-like sensor domain (PAS domain)"/>
    <property type="match status" value="2"/>
</dbReference>
<evidence type="ECO:0000256" key="4">
    <source>
        <dbReference type="ARBA" id="ARBA00018672"/>
    </source>
</evidence>
<feature type="coiled-coil region" evidence="12">
    <location>
        <begin position="506"/>
        <end position="533"/>
    </location>
</feature>
<dbReference type="Pfam" id="PF08447">
    <property type="entry name" value="PAS_3"/>
    <property type="match status" value="1"/>
</dbReference>
<dbReference type="Proteomes" id="UP000474104">
    <property type="component" value="Unassembled WGS sequence"/>
</dbReference>
<evidence type="ECO:0000256" key="7">
    <source>
        <dbReference type="ARBA" id="ARBA00022777"/>
    </source>
</evidence>
<evidence type="ECO:0000313" key="17">
    <source>
        <dbReference type="EMBL" id="NDO71580.1"/>
    </source>
</evidence>
<feature type="domain" description="Response regulatory" evidence="14">
    <location>
        <begin position="784"/>
        <end position="904"/>
    </location>
</feature>
<evidence type="ECO:0000259" key="16">
    <source>
        <dbReference type="PROSITE" id="PS50113"/>
    </source>
</evidence>
<evidence type="ECO:0000256" key="11">
    <source>
        <dbReference type="PROSITE-ProRule" id="PRU00169"/>
    </source>
</evidence>
<evidence type="ECO:0000256" key="5">
    <source>
        <dbReference type="ARBA" id="ARBA00022553"/>
    </source>
</evidence>
<keyword evidence="8" id="KW-0902">Two-component regulatory system</keyword>
<reference evidence="17 18" key="1">
    <citation type="submission" date="2019-07" db="EMBL/GenBank/DDBJ databases">
        <title>Draft genome sequences of 15 bacterial species constituting the stable defined intestinal microbiota of the GM15 gnotobiotic mouse model.</title>
        <authorList>
            <person name="Elie C."/>
            <person name="Mathieu A."/>
            <person name="Saliou A."/>
            <person name="Darnaud M."/>
            <person name="Leulier F."/>
            <person name="Tamellini A."/>
        </authorList>
    </citation>
    <scope>NUCLEOTIDE SEQUENCE [LARGE SCALE GENOMIC DNA]</scope>
    <source>
        <strain evidence="18">ASF 502</strain>
    </source>
</reference>
<evidence type="ECO:0000256" key="8">
    <source>
        <dbReference type="ARBA" id="ARBA00023012"/>
    </source>
</evidence>
<name>A0A9X5CBF2_9FIRM</name>
<dbReference type="InterPro" id="IPR013656">
    <property type="entry name" value="PAS_4"/>
</dbReference>
<dbReference type="SMART" id="SM00448">
    <property type="entry name" value="REC"/>
    <property type="match status" value="2"/>
</dbReference>
<dbReference type="InterPro" id="IPR003661">
    <property type="entry name" value="HisK_dim/P_dom"/>
</dbReference>
<dbReference type="PROSITE" id="PS50110">
    <property type="entry name" value="RESPONSE_REGULATORY"/>
    <property type="match status" value="2"/>
</dbReference>
<organism evidence="17 18">
    <name type="scientific">Schaedlerella arabinosiphila</name>
    <dbReference type="NCBI Taxonomy" id="2044587"/>
    <lineage>
        <taxon>Bacteria</taxon>
        <taxon>Bacillati</taxon>
        <taxon>Bacillota</taxon>
        <taxon>Clostridia</taxon>
        <taxon>Lachnospirales</taxon>
        <taxon>Lachnospiraceae</taxon>
        <taxon>Schaedlerella</taxon>
    </lineage>
</organism>
<dbReference type="GO" id="GO:0000155">
    <property type="term" value="F:phosphorelay sensor kinase activity"/>
    <property type="evidence" value="ECO:0007669"/>
    <property type="project" value="InterPro"/>
</dbReference>
<feature type="domain" description="PAS" evidence="15">
    <location>
        <begin position="255"/>
        <end position="330"/>
    </location>
</feature>
<dbReference type="Pfam" id="PF02518">
    <property type="entry name" value="HATPase_c"/>
    <property type="match status" value="1"/>
</dbReference>
<evidence type="ECO:0000256" key="3">
    <source>
        <dbReference type="ARBA" id="ARBA00012438"/>
    </source>
</evidence>
<dbReference type="SMART" id="SM00086">
    <property type="entry name" value="PAC"/>
    <property type="match status" value="2"/>
</dbReference>
<comment type="caution">
    <text evidence="17">The sequence shown here is derived from an EMBL/GenBank/DDBJ whole genome shotgun (WGS) entry which is preliminary data.</text>
</comment>
<dbReference type="SUPFAM" id="SSF52172">
    <property type="entry name" value="CheY-like"/>
    <property type="match status" value="2"/>
</dbReference>
<feature type="domain" description="Histidine kinase" evidence="13">
    <location>
        <begin position="543"/>
        <end position="767"/>
    </location>
</feature>
<dbReference type="Pfam" id="PF00072">
    <property type="entry name" value="Response_reg"/>
    <property type="match status" value="2"/>
</dbReference>
<dbReference type="CDD" id="cd00130">
    <property type="entry name" value="PAS"/>
    <property type="match status" value="1"/>
</dbReference>
<dbReference type="Gene3D" id="3.30.565.10">
    <property type="entry name" value="Histidine kinase-like ATPase, C-terminal domain"/>
    <property type="match status" value="1"/>
</dbReference>
<evidence type="ECO:0000313" key="18">
    <source>
        <dbReference type="Proteomes" id="UP000474104"/>
    </source>
</evidence>
<keyword evidence="5 11" id="KW-0597">Phosphoprotein</keyword>
<accession>A0A9X5CBF2</accession>
<comment type="catalytic activity">
    <reaction evidence="1">
        <text>ATP + protein L-histidine = ADP + protein N-phospho-L-histidine.</text>
        <dbReference type="EC" id="2.7.13.3"/>
    </reaction>
</comment>
<dbReference type="SMART" id="SM00388">
    <property type="entry name" value="HisKA"/>
    <property type="match status" value="1"/>
</dbReference>
<feature type="domain" description="PAC" evidence="16">
    <location>
        <begin position="203"/>
        <end position="254"/>
    </location>
</feature>
<dbReference type="GO" id="GO:0005886">
    <property type="term" value="C:plasma membrane"/>
    <property type="evidence" value="ECO:0007669"/>
    <property type="project" value="TreeGrafter"/>
</dbReference>
<evidence type="ECO:0000259" key="15">
    <source>
        <dbReference type="PROSITE" id="PS50112"/>
    </source>
</evidence>
<dbReference type="CDD" id="cd00082">
    <property type="entry name" value="HisKA"/>
    <property type="match status" value="1"/>
</dbReference>
<keyword evidence="7" id="KW-0418">Kinase</keyword>
<dbReference type="InterPro" id="IPR005467">
    <property type="entry name" value="His_kinase_dom"/>
</dbReference>
<proteinExistence type="inferred from homology"/>
<dbReference type="InterPro" id="IPR036097">
    <property type="entry name" value="HisK_dim/P_sf"/>
</dbReference>
<dbReference type="SUPFAM" id="SSF55874">
    <property type="entry name" value="ATPase domain of HSP90 chaperone/DNA topoisomerase II/histidine kinase"/>
    <property type="match status" value="1"/>
</dbReference>